<reference evidence="3" key="2">
    <citation type="submission" date="2021-04" db="EMBL/GenBank/DDBJ databases">
        <authorList>
            <person name="Gilroy R."/>
        </authorList>
    </citation>
    <scope>NUCLEOTIDE SEQUENCE</scope>
    <source>
        <strain evidence="3">ChiSxjej3B15-572</strain>
    </source>
</reference>
<gene>
    <name evidence="3" type="ORF">H9856_05705</name>
</gene>
<dbReference type="Gene3D" id="1.10.10.2840">
    <property type="entry name" value="PucR C-terminal helix-turn-helix domain"/>
    <property type="match status" value="1"/>
</dbReference>
<evidence type="ECO:0000259" key="2">
    <source>
        <dbReference type="Pfam" id="PF13556"/>
    </source>
</evidence>
<comment type="caution">
    <text evidence="3">The sequence shown here is derived from an EMBL/GenBank/DDBJ whole genome shotgun (WGS) entry which is preliminary data.</text>
</comment>
<feature type="domain" description="Purine catabolism PurC-like" evidence="1">
    <location>
        <begin position="7"/>
        <end position="139"/>
    </location>
</feature>
<dbReference type="Pfam" id="PF13556">
    <property type="entry name" value="HTH_30"/>
    <property type="match status" value="1"/>
</dbReference>
<name>A0A9D2AKJ8_9LACO</name>
<dbReference type="Proteomes" id="UP000824231">
    <property type="component" value="Unassembled WGS sequence"/>
</dbReference>
<dbReference type="EMBL" id="DXFH01000023">
    <property type="protein sequence ID" value="HIX35868.1"/>
    <property type="molecule type" value="Genomic_DNA"/>
</dbReference>
<sequence length="514" mass="57503">MSVTIQDILTLPALTGARLLTNTSGANRVVTSISVLEYASTTPVQAEITDAIHFEGNELIITSFANVANDVEAQCSNIKRFAQVGEVGLVLYYVGILMPKVDERLVQLADELGFVIILMPENDASLAYANVISDVMQAIFLDQMNNPVFAVEMLDEIAKMPAYQHNLATVLKMIAERLHASCALLDGNRQLIQSATWPRNRHVDWQKLPSSGVYRQAVRANQPLGEFELVILAENQDLDVYARSQAAAALQISLNLWGHDSSELNQRELLAAIVADEPIRVRRLAEYYHIDISTMHHMWVIPQFFTDDYAKTRRELDQLSQHFAEIALMERYEGMLVIIPKGDLENRIWNQWAKALVDYLNDQDLSASLIRCQNVFTTTQVKNAILLIQRSAVDARMIFARKAYLSLADLRLAQEARELIDAGADSTKAYLDEHLEPFGGSEQSELVATISVYLLDANASVSKCAKLMYVHRNTITYRLQQIASITGFTIGDMPDTMTLYRLAAVIRLVHTASA</sequence>
<evidence type="ECO:0000313" key="3">
    <source>
        <dbReference type="EMBL" id="HIX35868.1"/>
    </source>
</evidence>
<dbReference type="PANTHER" id="PTHR33744">
    <property type="entry name" value="CARBOHYDRATE DIACID REGULATOR"/>
    <property type="match status" value="1"/>
</dbReference>
<dbReference type="InterPro" id="IPR025736">
    <property type="entry name" value="PucR_C-HTH_dom"/>
</dbReference>
<dbReference type="AlphaFoldDB" id="A0A9D2AKJ8"/>
<evidence type="ECO:0000313" key="4">
    <source>
        <dbReference type="Proteomes" id="UP000824231"/>
    </source>
</evidence>
<dbReference type="InterPro" id="IPR051448">
    <property type="entry name" value="CdaR-like_regulators"/>
</dbReference>
<reference evidence="3" key="1">
    <citation type="journal article" date="2021" name="PeerJ">
        <title>Extensive microbial diversity within the chicken gut microbiome revealed by metagenomics and culture.</title>
        <authorList>
            <person name="Gilroy R."/>
            <person name="Ravi A."/>
            <person name="Getino M."/>
            <person name="Pursley I."/>
            <person name="Horton D.L."/>
            <person name="Alikhan N.F."/>
            <person name="Baker D."/>
            <person name="Gharbi K."/>
            <person name="Hall N."/>
            <person name="Watson M."/>
            <person name="Adriaenssens E.M."/>
            <person name="Foster-Nyarko E."/>
            <person name="Jarju S."/>
            <person name="Secka A."/>
            <person name="Antonio M."/>
            <person name="Oren A."/>
            <person name="Chaudhuri R.R."/>
            <person name="La Ragione R."/>
            <person name="Hildebrand F."/>
            <person name="Pallen M.J."/>
        </authorList>
    </citation>
    <scope>NUCLEOTIDE SEQUENCE</scope>
    <source>
        <strain evidence="3">ChiSxjej3B15-572</strain>
    </source>
</reference>
<proteinExistence type="predicted"/>
<organism evidence="3 4">
    <name type="scientific">Candidatus Limosilactobacillus merdigallinarum</name>
    <dbReference type="NCBI Taxonomy" id="2838652"/>
    <lineage>
        <taxon>Bacteria</taxon>
        <taxon>Bacillati</taxon>
        <taxon>Bacillota</taxon>
        <taxon>Bacilli</taxon>
        <taxon>Lactobacillales</taxon>
        <taxon>Lactobacillaceae</taxon>
        <taxon>Limosilactobacillus</taxon>
    </lineage>
</organism>
<dbReference type="InterPro" id="IPR012914">
    <property type="entry name" value="PucR_dom"/>
</dbReference>
<feature type="domain" description="PucR C-terminal helix-turn-helix" evidence="2">
    <location>
        <begin position="446"/>
        <end position="500"/>
    </location>
</feature>
<dbReference type="Pfam" id="PF07905">
    <property type="entry name" value="PucR"/>
    <property type="match status" value="1"/>
</dbReference>
<dbReference type="InterPro" id="IPR042070">
    <property type="entry name" value="PucR_C-HTH_sf"/>
</dbReference>
<dbReference type="PANTHER" id="PTHR33744:SF16">
    <property type="entry name" value="CARBOHYDRATE DIACID REGULATOR"/>
    <property type="match status" value="1"/>
</dbReference>
<protein>
    <submittedName>
        <fullName evidence="3">PucR family transcriptional regulator ligand-binding domain-containing protein</fullName>
    </submittedName>
</protein>
<accession>A0A9D2AKJ8</accession>
<evidence type="ECO:0000259" key="1">
    <source>
        <dbReference type="Pfam" id="PF07905"/>
    </source>
</evidence>